<dbReference type="AlphaFoldDB" id="A0A8H6RTU2"/>
<reference evidence="2" key="1">
    <citation type="submission" date="2020-04" db="EMBL/GenBank/DDBJ databases">
        <title>Draft genome resource of the tomato pathogen Pseudocercospora fuligena.</title>
        <authorList>
            <person name="Zaccaron A."/>
        </authorList>
    </citation>
    <scope>NUCLEOTIDE SEQUENCE</scope>
    <source>
        <strain evidence="2">PF001</strain>
    </source>
</reference>
<protein>
    <submittedName>
        <fullName evidence="2">Uncharacterized protein</fullName>
    </submittedName>
</protein>
<proteinExistence type="predicted"/>
<evidence type="ECO:0000256" key="1">
    <source>
        <dbReference type="SAM" id="MobiDB-lite"/>
    </source>
</evidence>
<dbReference type="EMBL" id="JABCIY010000001">
    <property type="protein sequence ID" value="KAF7198286.1"/>
    <property type="molecule type" value="Genomic_DNA"/>
</dbReference>
<evidence type="ECO:0000313" key="2">
    <source>
        <dbReference type="EMBL" id="KAF7198286.1"/>
    </source>
</evidence>
<comment type="caution">
    <text evidence="2">The sequence shown here is derived from an EMBL/GenBank/DDBJ whole genome shotgun (WGS) entry which is preliminary data.</text>
</comment>
<organism evidence="2 3">
    <name type="scientific">Pseudocercospora fuligena</name>
    <dbReference type="NCBI Taxonomy" id="685502"/>
    <lineage>
        <taxon>Eukaryota</taxon>
        <taxon>Fungi</taxon>
        <taxon>Dikarya</taxon>
        <taxon>Ascomycota</taxon>
        <taxon>Pezizomycotina</taxon>
        <taxon>Dothideomycetes</taxon>
        <taxon>Dothideomycetidae</taxon>
        <taxon>Mycosphaerellales</taxon>
        <taxon>Mycosphaerellaceae</taxon>
        <taxon>Pseudocercospora</taxon>
    </lineage>
</organism>
<feature type="region of interest" description="Disordered" evidence="1">
    <location>
        <begin position="1"/>
        <end position="26"/>
    </location>
</feature>
<dbReference type="Proteomes" id="UP000660729">
    <property type="component" value="Unassembled WGS sequence"/>
</dbReference>
<name>A0A8H6RTU2_9PEZI</name>
<gene>
    <name evidence="2" type="ORF">HII31_00025</name>
</gene>
<evidence type="ECO:0000313" key="3">
    <source>
        <dbReference type="Proteomes" id="UP000660729"/>
    </source>
</evidence>
<keyword evidence="3" id="KW-1185">Reference proteome</keyword>
<sequence length="133" mass="14918">MSTSETSDLAATPKPEIPKSKTPKRYQAIVPADHPPYEEPMQLQYGGHFDNSVKHKDAYEDQSPGYFTASRMEDEFEDAMRKIKAVAHISCVTAITSVARLTGGPSTPPYFAITIYEPFDFGEIRDIAFWVIK</sequence>
<accession>A0A8H6RTU2</accession>